<evidence type="ECO:0000256" key="3">
    <source>
        <dbReference type="ARBA" id="ARBA00022833"/>
    </source>
</evidence>
<name>A0ABR0F4A3_ZASCE</name>
<feature type="domain" description="C2H2-type" evidence="6">
    <location>
        <begin position="171"/>
        <end position="198"/>
    </location>
</feature>
<dbReference type="EMBL" id="JAXOVC010000001">
    <property type="protein sequence ID" value="KAK4508225.1"/>
    <property type="molecule type" value="Genomic_DNA"/>
</dbReference>
<dbReference type="Gene3D" id="3.30.160.60">
    <property type="entry name" value="Classic Zinc Finger"/>
    <property type="match status" value="1"/>
</dbReference>
<dbReference type="PROSITE" id="PS00028">
    <property type="entry name" value="ZINC_FINGER_C2H2_1"/>
    <property type="match status" value="2"/>
</dbReference>
<dbReference type="PANTHER" id="PTHR23235:SF120">
    <property type="entry name" value="KRUPPEL-LIKE FACTOR 15"/>
    <property type="match status" value="1"/>
</dbReference>
<sequence>MTTNGLEADTGWGDFDDLPSDGYLDDLPLFPGLEDILHVDESCELDSIAASELLQEDACKLAEDSAQLSQRGPKRSAGNRDLHSQLCAAGNVSLPATETFAVNSEEPSTPLSRTASLSRDPRSSAHTFPSSDLVPQSHHTLSHQASDSSMHSMDSAVSVSSKRGLRITGAYRCGECTAAFDVPSDLRHHQRKHISKDDRPYACSICTDRFLYPKDLVRHMRRKHGMQRDSQQDLRGDACASSTWNETNKPGVSKQAVNEVGTTAPDATLPTSYNSDAFETNEILALKLKAARDDAGLWLAERNYFAELVSHDHQHQPPVLYFKYDEMGRTSPVQRAKGWLLGIKALLRTEKNYQAISDPERTAEALDCLINDLENLAISEGY</sequence>
<evidence type="ECO:0000313" key="8">
    <source>
        <dbReference type="Proteomes" id="UP001305779"/>
    </source>
</evidence>
<dbReference type="InterPro" id="IPR036236">
    <property type="entry name" value="Znf_C2H2_sf"/>
</dbReference>
<accession>A0ABR0F4A3</accession>
<evidence type="ECO:0000256" key="4">
    <source>
        <dbReference type="PROSITE-ProRule" id="PRU00042"/>
    </source>
</evidence>
<organism evidence="7 8">
    <name type="scientific">Zasmidium cellare</name>
    <name type="common">Wine cellar mold</name>
    <name type="synonym">Racodium cellare</name>
    <dbReference type="NCBI Taxonomy" id="395010"/>
    <lineage>
        <taxon>Eukaryota</taxon>
        <taxon>Fungi</taxon>
        <taxon>Dikarya</taxon>
        <taxon>Ascomycota</taxon>
        <taxon>Pezizomycotina</taxon>
        <taxon>Dothideomycetes</taxon>
        <taxon>Dothideomycetidae</taxon>
        <taxon>Mycosphaerellales</taxon>
        <taxon>Mycosphaerellaceae</taxon>
        <taxon>Zasmidium</taxon>
    </lineage>
</organism>
<dbReference type="Proteomes" id="UP001305779">
    <property type="component" value="Unassembled WGS sequence"/>
</dbReference>
<evidence type="ECO:0000256" key="2">
    <source>
        <dbReference type="ARBA" id="ARBA00022771"/>
    </source>
</evidence>
<feature type="compositionally biased region" description="Polar residues" evidence="5">
    <location>
        <begin position="101"/>
        <end position="117"/>
    </location>
</feature>
<keyword evidence="1" id="KW-0479">Metal-binding</keyword>
<protein>
    <recommendedName>
        <fullName evidence="6">C2H2-type domain-containing protein</fullName>
    </recommendedName>
</protein>
<feature type="compositionally biased region" description="Low complexity" evidence="5">
    <location>
        <begin position="142"/>
        <end position="155"/>
    </location>
</feature>
<dbReference type="SMART" id="SM00355">
    <property type="entry name" value="ZnF_C2H2"/>
    <property type="match status" value="2"/>
</dbReference>
<feature type="compositionally biased region" description="Polar residues" evidence="5">
    <location>
        <begin position="124"/>
        <end position="139"/>
    </location>
</feature>
<proteinExistence type="predicted"/>
<dbReference type="PROSITE" id="PS50157">
    <property type="entry name" value="ZINC_FINGER_C2H2_2"/>
    <property type="match status" value="2"/>
</dbReference>
<feature type="region of interest" description="Disordered" evidence="5">
    <location>
        <begin position="101"/>
        <end position="155"/>
    </location>
</feature>
<keyword evidence="2 4" id="KW-0863">Zinc-finger</keyword>
<evidence type="ECO:0000313" key="7">
    <source>
        <dbReference type="EMBL" id="KAK4508225.1"/>
    </source>
</evidence>
<dbReference type="Pfam" id="PF00096">
    <property type="entry name" value="zf-C2H2"/>
    <property type="match status" value="1"/>
</dbReference>
<comment type="caution">
    <text evidence="7">The sequence shown here is derived from an EMBL/GenBank/DDBJ whole genome shotgun (WGS) entry which is preliminary data.</text>
</comment>
<dbReference type="SUPFAM" id="SSF57667">
    <property type="entry name" value="beta-beta-alpha zinc fingers"/>
    <property type="match status" value="1"/>
</dbReference>
<gene>
    <name evidence="7" type="ORF">PRZ48_001963</name>
</gene>
<evidence type="ECO:0000256" key="5">
    <source>
        <dbReference type="SAM" id="MobiDB-lite"/>
    </source>
</evidence>
<feature type="domain" description="C2H2-type" evidence="6">
    <location>
        <begin position="201"/>
        <end position="229"/>
    </location>
</feature>
<reference evidence="7 8" key="1">
    <citation type="journal article" date="2023" name="G3 (Bethesda)">
        <title>A chromosome-level genome assembly of Zasmidium syzygii isolated from banana leaves.</title>
        <authorList>
            <person name="van Westerhoven A.C."/>
            <person name="Mehrabi R."/>
            <person name="Talebi R."/>
            <person name="Steentjes M.B.F."/>
            <person name="Corcolon B."/>
            <person name="Chong P.A."/>
            <person name="Kema G.H.J."/>
            <person name="Seidl M.F."/>
        </authorList>
    </citation>
    <scope>NUCLEOTIDE SEQUENCE [LARGE SCALE GENOMIC DNA]</scope>
    <source>
        <strain evidence="7 8">P124</strain>
    </source>
</reference>
<evidence type="ECO:0000259" key="6">
    <source>
        <dbReference type="PROSITE" id="PS50157"/>
    </source>
</evidence>
<dbReference type="PANTHER" id="PTHR23235">
    <property type="entry name" value="KRUEPPEL-LIKE TRANSCRIPTION FACTOR"/>
    <property type="match status" value="1"/>
</dbReference>
<evidence type="ECO:0000256" key="1">
    <source>
        <dbReference type="ARBA" id="ARBA00022723"/>
    </source>
</evidence>
<keyword evidence="8" id="KW-1185">Reference proteome</keyword>
<keyword evidence="3" id="KW-0862">Zinc</keyword>
<dbReference type="InterPro" id="IPR013087">
    <property type="entry name" value="Znf_C2H2_type"/>
</dbReference>